<evidence type="ECO:0000256" key="7">
    <source>
        <dbReference type="ARBA" id="ARBA00022842"/>
    </source>
</evidence>
<evidence type="ECO:0000256" key="3">
    <source>
        <dbReference type="ARBA" id="ARBA00006702"/>
    </source>
</evidence>
<evidence type="ECO:0000256" key="1">
    <source>
        <dbReference type="ARBA" id="ARBA00001936"/>
    </source>
</evidence>
<keyword evidence="15" id="KW-1185">Reference proteome</keyword>
<dbReference type="SUPFAM" id="SSF81606">
    <property type="entry name" value="PP2C-like"/>
    <property type="match status" value="1"/>
</dbReference>
<accession>A0AAV3QD51</accession>
<comment type="cofactor">
    <cofactor evidence="1">
        <name>Mn(2+)</name>
        <dbReference type="ChEBI" id="CHEBI:29035"/>
    </cofactor>
</comment>
<evidence type="ECO:0000256" key="2">
    <source>
        <dbReference type="ARBA" id="ARBA00001946"/>
    </source>
</evidence>
<dbReference type="EMBL" id="BAABME010003775">
    <property type="protein sequence ID" value="GAA0160092.1"/>
    <property type="molecule type" value="Genomic_DNA"/>
</dbReference>
<comment type="catalytic activity">
    <reaction evidence="10">
        <text>O-phospho-L-seryl-[protein] + H2O = L-seryl-[protein] + phosphate</text>
        <dbReference type="Rhea" id="RHEA:20629"/>
        <dbReference type="Rhea" id="RHEA-COMP:9863"/>
        <dbReference type="Rhea" id="RHEA-COMP:11604"/>
        <dbReference type="ChEBI" id="CHEBI:15377"/>
        <dbReference type="ChEBI" id="CHEBI:29999"/>
        <dbReference type="ChEBI" id="CHEBI:43474"/>
        <dbReference type="ChEBI" id="CHEBI:83421"/>
        <dbReference type="EC" id="3.1.3.16"/>
    </reaction>
</comment>
<dbReference type="CDD" id="cd00143">
    <property type="entry name" value="PP2Cc"/>
    <property type="match status" value="1"/>
</dbReference>
<evidence type="ECO:0000313" key="15">
    <source>
        <dbReference type="Proteomes" id="UP001454036"/>
    </source>
</evidence>
<reference evidence="14 15" key="1">
    <citation type="submission" date="2024-01" db="EMBL/GenBank/DDBJ databases">
        <title>The complete chloroplast genome sequence of Lithospermum erythrorhizon: insights into the phylogenetic relationship among Boraginaceae species and the maternal lineages of purple gromwells.</title>
        <authorList>
            <person name="Okada T."/>
            <person name="Watanabe K."/>
        </authorList>
    </citation>
    <scope>NUCLEOTIDE SEQUENCE [LARGE SCALE GENOMIC DNA]</scope>
</reference>
<protein>
    <recommendedName>
        <fullName evidence="4">protein-serine/threonine phosphatase</fullName>
        <ecNumber evidence="4">3.1.3.16</ecNumber>
    </recommendedName>
</protein>
<dbReference type="EC" id="3.1.3.16" evidence="4"/>
<dbReference type="Gene3D" id="3.60.40.10">
    <property type="entry name" value="PPM-type phosphatase domain"/>
    <property type="match status" value="1"/>
</dbReference>
<proteinExistence type="inferred from homology"/>
<dbReference type="PANTHER" id="PTHR13832">
    <property type="entry name" value="PROTEIN PHOSPHATASE 2C"/>
    <property type="match status" value="1"/>
</dbReference>
<feature type="region of interest" description="Disordered" evidence="12">
    <location>
        <begin position="125"/>
        <end position="144"/>
    </location>
</feature>
<gene>
    <name evidence="14" type="ORF">LIER_16725</name>
</gene>
<comment type="caution">
    <text evidence="14">The sequence shown here is derived from an EMBL/GenBank/DDBJ whole genome shotgun (WGS) entry which is preliminary data.</text>
</comment>
<dbReference type="InterPro" id="IPR036457">
    <property type="entry name" value="PPM-type-like_dom_sf"/>
</dbReference>
<evidence type="ECO:0000256" key="10">
    <source>
        <dbReference type="ARBA" id="ARBA00047761"/>
    </source>
</evidence>
<dbReference type="GO" id="GO:0004722">
    <property type="term" value="F:protein serine/threonine phosphatase activity"/>
    <property type="evidence" value="ECO:0007669"/>
    <property type="project" value="UniProtKB-EC"/>
</dbReference>
<feature type="domain" description="PPM-type phosphatase" evidence="13">
    <location>
        <begin position="259"/>
        <end position="714"/>
    </location>
</feature>
<comment type="similarity">
    <text evidence="3">Belongs to the PP2C family.</text>
</comment>
<dbReference type="PANTHER" id="PTHR13832:SF228">
    <property type="entry name" value="PROTEIN PHOSPHATASE 2C 23-RELATED"/>
    <property type="match status" value="1"/>
</dbReference>
<keyword evidence="6" id="KW-0378">Hydrolase</keyword>
<dbReference type="Proteomes" id="UP001454036">
    <property type="component" value="Unassembled WGS sequence"/>
</dbReference>
<evidence type="ECO:0000313" key="14">
    <source>
        <dbReference type="EMBL" id="GAA0160092.1"/>
    </source>
</evidence>
<dbReference type="FunFam" id="3.60.40.10:FF:000053">
    <property type="entry name" value="Protein phosphatase 2C 29"/>
    <property type="match status" value="1"/>
</dbReference>
<dbReference type="InterPro" id="IPR015655">
    <property type="entry name" value="PP2C"/>
</dbReference>
<dbReference type="PROSITE" id="PS51746">
    <property type="entry name" value="PPM_2"/>
    <property type="match status" value="1"/>
</dbReference>
<keyword evidence="5" id="KW-0479">Metal-binding</keyword>
<evidence type="ECO:0000256" key="9">
    <source>
        <dbReference type="ARBA" id="ARBA00023211"/>
    </source>
</evidence>
<feature type="compositionally biased region" description="Polar residues" evidence="12">
    <location>
        <begin position="126"/>
        <end position="140"/>
    </location>
</feature>
<dbReference type="InterPro" id="IPR001932">
    <property type="entry name" value="PPM-type_phosphatase-like_dom"/>
</dbReference>
<dbReference type="AlphaFoldDB" id="A0AAV3QD51"/>
<comment type="catalytic activity">
    <reaction evidence="11">
        <text>O-phospho-L-threonyl-[protein] + H2O = L-threonyl-[protein] + phosphate</text>
        <dbReference type="Rhea" id="RHEA:47004"/>
        <dbReference type="Rhea" id="RHEA-COMP:11060"/>
        <dbReference type="Rhea" id="RHEA-COMP:11605"/>
        <dbReference type="ChEBI" id="CHEBI:15377"/>
        <dbReference type="ChEBI" id="CHEBI:30013"/>
        <dbReference type="ChEBI" id="CHEBI:43474"/>
        <dbReference type="ChEBI" id="CHEBI:61977"/>
        <dbReference type="EC" id="3.1.3.16"/>
    </reaction>
</comment>
<keyword evidence="9" id="KW-0464">Manganese</keyword>
<comment type="cofactor">
    <cofactor evidence="2">
        <name>Mg(2+)</name>
        <dbReference type="ChEBI" id="CHEBI:18420"/>
    </cofactor>
</comment>
<dbReference type="GO" id="GO:0046872">
    <property type="term" value="F:metal ion binding"/>
    <property type="evidence" value="ECO:0007669"/>
    <property type="project" value="UniProtKB-KW"/>
</dbReference>
<evidence type="ECO:0000256" key="6">
    <source>
        <dbReference type="ARBA" id="ARBA00022801"/>
    </source>
</evidence>
<evidence type="ECO:0000256" key="11">
    <source>
        <dbReference type="ARBA" id="ARBA00048336"/>
    </source>
</evidence>
<organism evidence="14 15">
    <name type="scientific">Lithospermum erythrorhizon</name>
    <name type="common">Purple gromwell</name>
    <name type="synonym">Lithospermum officinale var. erythrorhizon</name>
    <dbReference type="NCBI Taxonomy" id="34254"/>
    <lineage>
        <taxon>Eukaryota</taxon>
        <taxon>Viridiplantae</taxon>
        <taxon>Streptophyta</taxon>
        <taxon>Embryophyta</taxon>
        <taxon>Tracheophyta</taxon>
        <taxon>Spermatophyta</taxon>
        <taxon>Magnoliopsida</taxon>
        <taxon>eudicotyledons</taxon>
        <taxon>Gunneridae</taxon>
        <taxon>Pentapetalae</taxon>
        <taxon>asterids</taxon>
        <taxon>lamiids</taxon>
        <taxon>Boraginales</taxon>
        <taxon>Boraginaceae</taxon>
        <taxon>Boraginoideae</taxon>
        <taxon>Lithospermeae</taxon>
        <taxon>Lithospermum</taxon>
    </lineage>
</organism>
<dbReference type="SMART" id="SM00332">
    <property type="entry name" value="PP2Cc"/>
    <property type="match status" value="1"/>
</dbReference>
<evidence type="ECO:0000256" key="8">
    <source>
        <dbReference type="ARBA" id="ARBA00022912"/>
    </source>
</evidence>
<dbReference type="Pfam" id="PF00481">
    <property type="entry name" value="PP2C"/>
    <property type="match status" value="1"/>
</dbReference>
<keyword evidence="8" id="KW-0904">Protein phosphatase</keyword>
<sequence length="723" mass="80693">MGNGVGKIRVCFTGSSGEEAKRRKNIGGFVISDPIDDLGHSFCYVRPDPNCLDDSQEASSTLTSSSLTMFRSISGASVSANTSTPLSTSFVDLYSYNSVDHSSAAFESSTSFAAVPLQLVPRKSTVRSPVNSGPLTSSGLTPAERGFMSGPIERGFMSGPLDRGLFSGPLEKGACDQFQRSFSHGGFALKGKSRKVSIVRALQRALSKTMKRGQSSIVTPIKSIVSIKDSDWNMSSEKQNELTISSSVNLSSACSLDYDDESLDVQNLQWAQGKAGEDRVHVVVSEEHEWVFVGIYDGFNGPDAPDYLLSNLYVAVQKELKGLLWDDNKVDSSISTNGSSDTGDKLSVEDEDIVQSECVDTSRDRTKDGCSRNIWQESYPCSNQEVNFDSRFRKRKGRNSKVKYRGFAKKHEENQRRWRYEWDRERLELDRRLKEQSNNNGSNHAEVLKALSEALKKTEEAYLNIADLMLMENPELALMGSCVLVMLMKGDDVYVMNVGDSRAVLAQKKAPDLWSQDLEKINEETLNDIEAGDIDERSTETPPLTALQLSVDHSTSIQEEVQRIRSEHQEDDAAIVNDRVKGSLKVTRAFGAGFLKQPKWNNALLEMFRIDYVGTSSYINCLPSLYHHKLGPRDRFLVLSSDGLYQYFTNEEAVSEVELFISWSPEGDPAQHLVEEVLFRAAKKAGMDFHELLEIPQGDRRRYHDDVSIIVISLEGRIWRSCL</sequence>
<keyword evidence="7" id="KW-0460">Magnesium</keyword>
<evidence type="ECO:0000256" key="5">
    <source>
        <dbReference type="ARBA" id="ARBA00022723"/>
    </source>
</evidence>
<evidence type="ECO:0000259" key="13">
    <source>
        <dbReference type="PROSITE" id="PS51746"/>
    </source>
</evidence>
<evidence type="ECO:0000256" key="4">
    <source>
        <dbReference type="ARBA" id="ARBA00013081"/>
    </source>
</evidence>
<name>A0AAV3QD51_LITER</name>
<evidence type="ECO:0000256" key="12">
    <source>
        <dbReference type="SAM" id="MobiDB-lite"/>
    </source>
</evidence>